<evidence type="ECO:0000259" key="1">
    <source>
        <dbReference type="PROSITE" id="PS51462"/>
    </source>
</evidence>
<evidence type="ECO:0000313" key="3">
    <source>
        <dbReference type="WBParaSite" id="ALUE_0001649001-mRNA-1"/>
    </source>
</evidence>
<protein>
    <submittedName>
        <fullName evidence="3">Nudix hydrolase domain-containing protein</fullName>
    </submittedName>
</protein>
<dbReference type="WBParaSite" id="ALUE_0001649001-mRNA-1">
    <property type="protein sequence ID" value="ALUE_0001649001-mRNA-1"/>
    <property type="gene ID" value="ALUE_0001649001"/>
</dbReference>
<keyword evidence="2" id="KW-1185">Reference proteome</keyword>
<dbReference type="InterPro" id="IPR039989">
    <property type="entry name" value="NUDT9"/>
</dbReference>
<sequence>MQLRDLHLSLFAAFGAIRAATMHIKCRSIGKPYLRSSVYRTDVPDSKVDWKCEWKEYKPTDYTDPSTIGKPWADKDIISGTSLHWNSVDGNVDRRSHMGKYELDSEGRPLNPMGRTGLRGRGLLGRWGPNHAADPIVSAFRDGCLHFIGIERRDTHEWAIPGGMVDAGEKVSATLKREFTEEALKGVSNAEMESLWAKGIELFRGYVDDPRNTDNAWMETVVVNFHDDSGILEKVHFKAGSDAANVRWIPVCASERLYASHEYFIQLLAKHHRISF</sequence>
<organism evidence="2 3">
    <name type="scientific">Ascaris lumbricoides</name>
    <name type="common">Giant roundworm</name>
    <dbReference type="NCBI Taxonomy" id="6252"/>
    <lineage>
        <taxon>Eukaryota</taxon>
        <taxon>Metazoa</taxon>
        <taxon>Ecdysozoa</taxon>
        <taxon>Nematoda</taxon>
        <taxon>Chromadorea</taxon>
        <taxon>Rhabditida</taxon>
        <taxon>Spirurina</taxon>
        <taxon>Ascaridomorpha</taxon>
        <taxon>Ascaridoidea</taxon>
        <taxon>Ascarididae</taxon>
        <taxon>Ascaris</taxon>
    </lineage>
</organism>
<dbReference type="Gene3D" id="3.90.79.10">
    <property type="entry name" value="Nucleoside Triphosphate Pyrophosphohydrolase"/>
    <property type="match status" value="1"/>
</dbReference>
<name>A0A0M3IEG7_ASCLU</name>
<dbReference type="SUPFAM" id="SSF55811">
    <property type="entry name" value="Nudix"/>
    <property type="match status" value="1"/>
</dbReference>
<dbReference type="Pfam" id="PF00293">
    <property type="entry name" value="NUDIX"/>
    <property type="match status" value="1"/>
</dbReference>
<dbReference type="PANTHER" id="PTHR13030:SF8">
    <property type="entry name" value="ADP-RIBOSE PYROPHOSPHATASE, MITOCHONDRIAL"/>
    <property type="match status" value="1"/>
</dbReference>
<evidence type="ECO:0000313" key="2">
    <source>
        <dbReference type="Proteomes" id="UP000036681"/>
    </source>
</evidence>
<dbReference type="PROSITE" id="PS51462">
    <property type="entry name" value="NUDIX"/>
    <property type="match status" value="1"/>
</dbReference>
<feature type="domain" description="Nudix hydrolase" evidence="1">
    <location>
        <begin position="129"/>
        <end position="271"/>
    </location>
</feature>
<proteinExistence type="predicted"/>
<dbReference type="CDD" id="cd03670">
    <property type="entry name" value="NUDIX_ADPRase_Nudt9"/>
    <property type="match status" value="1"/>
</dbReference>
<dbReference type="FunFam" id="3.90.79.10:FF:000110">
    <property type="entry name" value="Putative nudix hydrolase 6"/>
    <property type="match status" value="1"/>
</dbReference>
<dbReference type="AlphaFoldDB" id="A0A0M3IEG7"/>
<reference evidence="3" key="1">
    <citation type="submission" date="2017-02" db="UniProtKB">
        <authorList>
            <consortium name="WormBaseParasite"/>
        </authorList>
    </citation>
    <scope>IDENTIFICATION</scope>
</reference>
<dbReference type="InterPro" id="IPR015797">
    <property type="entry name" value="NUDIX_hydrolase-like_dom_sf"/>
</dbReference>
<dbReference type="Pfam" id="PF25969">
    <property type="entry name" value="NUDT9_N"/>
    <property type="match status" value="1"/>
</dbReference>
<dbReference type="GO" id="GO:0047631">
    <property type="term" value="F:ADP-ribose diphosphatase activity"/>
    <property type="evidence" value="ECO:0007669"/>
    <property type="project" value="InterPro"/>
</dbReference>
<dbReference type="Proteomes" id="UP000036681">
    <property type="component" value="Unplaced"/>
</dbReference>
<dbReference type="PANTHER" id="PTHR13030">
    <property type="entry name" value="NUDIX HYDROLASE"/>
    <property type="match status" value="1"/>
</dbReference>
<accession>A0A0M3IEG7</accession>
<dbReference type="InterPro" id="IPR000086">
    <property type="entry name" value="NUDIX_hydrolase_dom"/>
</dbReference>